<evidence type="ECO:0000256" key="3">
    <source>
        <dbReference type="ARBA" id="ARBA00023015"/>
    </source>
</evidence>
<keyword evidence="3" id="KW-0805">Transcription regulation</keyword>
<dbReference type="AlphaFoldDB" id="A0A9P8C6Q3"/>
<dbReference type="Proteomes" id="UP000824998">
    <property type="component" value="Unassembled WGS sequence"/>
</dbReference>
<evidence type="ECO:0000313" key="9">
    <source>
        <dbReference type="Proteomes" id="UP000824998"/>
    </source>
</evidence>
<dbReference type="PROSITE" id="PS50048">
    <property type="entry name" value="ZN2_CY6_FUNGAL_2"/>
    <property type="match status" value="1"/>
</dbReference>
<dbReference type="GO" id="GO:0003677">
    <property type="term" value="F:DNA binding"/>
    <property type="evidence" value="ECO:0007669"/>
    <property type="project" value="UniProtKB-KW"/>
</dbReference>
<gene>
    <name evidence="8" type="ORF">BJ875DRAFT_270756</name>
</gene>
<evidence type="ECO:0000256" key="2">
    <source>
        <dbReference type="ARBA" id="ARBA00022833"/>
    </source>
</evidence>
<keyword evidence="5" id="KW-0804">Transcription</keyword>
<dbReference type="OrthoDB" id="2593732at2759"/>
<dbReference type="GO" id="GO:0008270">
    <property type="term" value="F:zinc ion binding"/>
    <property type="evidence" value="ECO:0007669"/>
    <property type="project" value="InterPro"/>
</dbReference>
<organism evidence="8 9">
    <name type="scientific">Amylocarpus encephaloides</name>
    <dbReference type="NCBI Taxonomy" id="45428"/>
    <lineage>
        <taxon>Eukaryota</taxon>
        <taxon>Fungi</taxon>
        <taxon>Dikarya</taxon>
        <taxon>Ascomycota</taxon>
        <taxon>Pezizomycotina</taxon>
        <taxon>Leotiomycetes</taxon>
        <taxon>Helotiales</taxon>
        <taxon>Helotiales incertae sedis</taxon>
        <taxon>Amylocarpus</taxon>
    </lineage>
</organism>
<dbReference type="Pfam" id="PF11951">
    <property type="entry name" value="Fungal_trans_2"/>
    <property type="match status" value="1"/>
</dbReference>
<proteinExistence type="predicted"/>
<evidence type="ECO:0000256" key="1">
    <source>
        <dbReference type="ARBA" id="ARBA00022723"/>
    </source>
</evidence>
<comment type="caution">
    <text evidence="8">The sequence shown here is derived from an EMBL/GenBank/DDBJ whole genome shotgun (WGS) entry which is preliminary data.</text>
</comment>
<keyword evidence="2" id="KW-0862">Zinc</keyword>
<dbReference type="InterPro" id="IPR052360">
    <property type="entry name" value="Transcr_Regulatory_Proteins"/>
</dbReference>
<keyword evidence="4" id="KW-0238">DNA-binding</keyword>
<reference evidence="8" key="1">
    <citation type="journal article" date="2021" name="IMA Fungus">
        <title>Genomic characterization of three marine fungi, including Emericellopsis atlantica sp. nov. with signatures of a generalist lifestyle and marine biomass degradation.</title>
        <authorList>
            <person name="Hagestad O.C."/>
            <person name="Hou L."/>
            <person name="Andersen J.H."/>
            <person name="Hansen E.H."/>
            <person name="Altermark B."/>
            <person name="Li C."/>
            <person name="Kuhnert E."/>
            <person name="Cox R.J."/>
            <person name="Crous P.W."/>
            <person name="Spatafora J.W."/>
            <person name="Lail K."/>
            <person name="Amirebrahimi M."/>
            <person name="Lipzen A."/>
            <person name="Pangilinan J."/>
            <person name="Andreopoulos W."/>
            <person name="Hayes R.D."/>
            <person name="Ng V."/>
            <person name="Grigoriev I.V."/>
            <person name="Jackson S.A."/>
            <person name="Sutton T.D.S."/>
            <person name="Dobson A.D.W."/>
            <person name="Rama T."/>
        </authorList>
    </citation>
    <scope>NUCLEOTIDE SEQUENCE</scope>
    <source>
        <strain evidence="8">TRa018bII</strain>
    </source>
</reference>
<sequence>MADVLIELPNHTKRIPRRGLPKVKSGCITCKERRVKCGEEKPECLRCIRFGTDCGGYPPRRPKISRSKASLQPKAFSGFLYEDIEQLKLPRKSSVAIIKAEPSTNVFRNDGESRYFDVFSRKTAFEILPIFAAGSFRRIMLQASQSDPSIRHAIVALGALDKTSQLVSTNNEEAIKVNLRHHHESALNQYALALKHMREGADAATPDLRKALLHCLVTLCFEAWNGNQSLAMAQIQTGFKLIQAWKEETNTNSPLSSTVAHDTDLLQIFSRLDVQAISFAQDGWLKKHPFVTGNTKEFWDGMPSEFESLEEADRYNNGIARRSMHILSSGTGRPRKLHTFPVNGWWGEKNPTVVANQQALLGDCHRWLASFEPLWQRVLETETLERIIFAKLQRVFVRTALHGVFILCCSDEMLYDQWLDSYSETVDFCEDVLKSLEPPGKWPPDPKFSFDSIVIIPLYLICHKCRDRTVRRKAISLLLTYSRREGVWDSIFAGKMGQWAMEIEEEYIDEQGRIPAWARIHGMAFENQGRKAILTCEQQSSETSTEMLIRHKTVAW</sequence>
<dbReference type="GO" id="GO:0000981">
    <property type="term" value="F:DNA-binding transcription factor activity, RNA polymerase II-specific"/>
    <property type="evidence" value="ECO:0007669"/>
    <property type="project" value="InterPro"/>
</dbReference>
<dbReference type="EMBL" id="MU251431">
    <property type="protein sequence ID" value="KAG9235482.1"/>
    <property type="molecule type" value="Genomic_DNA"/>
</dbReference>
<keyword evidence="6" id="KW-0539">Nucleus</keyword>
<dbReference type="InterPro" id="IPR021858">
    <property type="entry name" value="Fun_TF"/>
</dbReference>
<dbReference type="InterPro" id="IPR036864">
    <property type="entry name" value="Zn2-C6_fun-type_DNA-bd_sf"/>
</dbReference>
<keyword evidence="9" id="KW-1185">Reference proteome</keyword>
<dbReference type="CDD" id="cd00067">
    <property type="entry name" value="GAL4"/>
    <property type="match status" value="1"/>
</dbReference>
<dbReference type="InterPro" id="IPR001138">
    <property type="entry name" value="Zn2Cys6_DnaBD"/>
</dbReference>
<evidence type="ECO:0000256" key="5">
    <source>
        <dbReference type="ARBA" id="ARBA00023163"/>
    </source>
</evidence>
<evidence type="ECO:0000256" key="4">
    <source>
        <dbReference type="ARBA" id="ARBA00023125"/>
    </source>
</evidence>
<evidence type="ECO:0000259" key="7">
    <source>
        <dbReference type="PROSITE" id="PS50048"/>
    </source>
</evidence>
<evidence type="ECO:0000313" key="8">
    <source>
        <dbReference type="EMBL" id="KAG9235482.1"/>
    </source>
</evidence>
<accession>A0A9P8C6Q3</accession>
<dbReference type="Gene3D" id="4.10.240.10">
    <property type="entry name" value="Zn(2)-C6 fungal-type DNA-binding domain"/>
    <property type="match status" value="1"/>
</dbReference>
<dbReference type="PRINTS" id="PR00755">
    <property type="entry name" value="AFLATOXINBRP"/>
</dbReference>
<dbReference type="SUPFAM" id="SSF57701">
    <property type="entry name" value="Zn2/Cys6 DNA-binding domain"/>
    <property type="match status" value="1"/>
</dbReference>
<keyword evidence="1" id="KW-0479">Metal-binding</keyword>
<evidence type="ECO:0000256" key="6">
    <source>
        <dbReference type="ARBA" id="ARBA00023242"/>
    </source>
</evidence>
<dbReference type="Pfam" id="PF00172">
    <property type="entry name" value="Zn_clus"/>
    <property type="match status" value="1"/>
</dbReference>
<dbReference type="PROSITE" id="PS00463">
    <property type="entry name" value="ZN2_CY6_FUNGAL_1"/>
    <property type="match status" value="1"/>
</dbReference>
<dbReference type="SMART" id="SM00066">
    <property type="entry name" value="GAL4"/>
    <property type="match status" value="1"/>
</dbReference>
<dbReference type="PANTHER" id="PTHR36206">
    <property type="entry name" value="ASPERCRYPTIN BIOSYNTHESIS CLUSTER-SPECIFIC TRANSCRIPTION REGULATOR ATNN-RELATED"/>
    <property type="match status" value="1"/>
</dbReference>
<dbReference type="PANTHER" id="PTHR36206:SF4">
    <property type="entry name" value="HYPOTHETICAL CONSERVED PROTEIN (EUROFUNG)-RELATED"/>
    <property type="match status" value="1"/>
</dbReference>
<protein>
    <recommendedName>
        <fullName evidence="7">Zn(2)-C6 fungal-type domain-containing protein</fullName>
    </recommendedName>
</protein>
<name>A0A9P8C6Q3_9HELO</name>
<feature type="domain" description="Zn(2)-C6 fungal-type" evidence="7">
    <location>
        <begin position="26"/>
        <end position="54"/>
    </location>
</feature>